<accession>A0A210QJJ6</accession>
<proteinExistence type="predicted"/>
<sequence>MGVNTSYCEAGKGSLSFLIYVLFNLYQGVNAKEYCHTLEGIKECANGCCGDNWRNNVSCCPFHPATFTILGIALVIVFIAYCIINAMKRRNRRKTVIKPKVYTDTKQVSSVSYVRVATGILKKYPSNLPPSYLNGQELRIHNTDVPPTYSDDLNYLPR</sequence>
<evidence type="ECO:0000313" key="2">
    <source>
        <dbReference type="EMBL" id="OWF48761.1"/>
    </source>
</evidence>
<organism evidence="2 3">
    <name type="scientific">Mizuhopecten yessoensis</name>
    <name type="common">Japanese scallop</name>
    <name type="synonym">Patinopecten yessoensis</name>
    <dbReference type="NCBI Taxonomy" id="6573"/>
    <lineage>
        <taxon>Eukaryota</taxon>
        <taxon>Metazoa</taxon>
        <taxon>Spiralia</taxon>
        <taxon>Lophotrochozoa</taxon>
        <taxon>Mollusca</taxon>
        <taxon>Bivalvia</taxon>
        <taxon>Autobranchia</taxon>
        <taxon>Pteriomorphia</taxon>
        <taxon>Pectinida</taxon>
        <taxon>Pectinoidea</taxon>
        <taxon>Pectinidae</taxon>
        <taxon>Mizuhopecten</taxon>
    </lineage>
</organism>
<keyword evidence="1" id="KW-0812">Transmembrane</keyword>
<dbReference type="AlphaFoldDB" id="A0A210QJJ6"/>
<gene>
    <name evidence="2" type="ORF">KP79_PYT11978</name>
</gene>
<evidence type="ECO:0000256" key="1">
    <source>
        <dbReference type="SAM" id="Phobius"/>
    </source>
</evidence>
<reference evidence="2 3" key="1">
    <citation type="journal article" date="2017" name="Nat. Ecol. Evol.">
        <title>Scallop genome provides insights into evolution of bilaterian karyotype and development.</title>
        <authorList>
            <person name="Wang S."/>
            <person name="Zhang J."/>
            <person name="Jiao W."/>
            <person name="Li J."/>
            <person name="Xun X."/>
            <person name="Sun Y."/>
            <person name="Guo X."/>
            <person name="Huan P."/>
            <person name="Dong B."/>
            <person name="Zhang L."/>
            <person name="Hu X."/>
            <person name="Sun X."/>
            <person name="Wang J."/>
            <person name="Zhao C."/>
            <person name="Wang Y."/>
            <person name="Wang D."/>
            <person name="Huang X."/>
            <person name="Wang R."/>
            <person name="Lv J."/>
            <person name="Li Y."/>
            <person name="Zhang Z."/>
            <person name="Liu B."/>
            <person name="Lu W."/>
            <person name="Hui Y."/>
            <person name="Liang J."/>
            <person name="Zhou Z."/>
            <person name="Hou R."/>
            <person name="Li X."/>
            <person name="Liu Y."/>
            <person name="Li H."/>
            <person name="Ning X."/>
            <person name="Lin Y."/>
            <person name="Zhao L."/>
            <person name="Xing Q."/>
            <person name="Dou J."/>
            <person name="Li Y."/>
            <person name="Mao J."/>
            <person name="Guo H."/>
            <person name="Dou H."/>
            <person name="Li T."/>
            <person name="Mu C."/>
            <person name="Jiang W."/>
            <person name="Fu Q."/>
            <person name="Fu X."/>
            <person name="Miao Y."/>
            <person name="Liu J."/>
            <person name="Yu Q."/>
            <person name="Li R."/>
            <person name="Liao H."/>
            <person name="Li X."/>
            <person name="Kong Y."/>
            <person name="Jiang Z."/>
            <person name="Chourrout D."/>
            <person name="Li R."/>
            <person name="Bao Z."/>
        </authorList>
    </citation>
    <scope>NUCLEOTIDE SEQUENCE [LARGE SCALE GENOMIC DNA]</scope>
    <source>
        <strain evidence="2 3">PY_sf001</strain>
    </source>
</reference>
<name>A0A210QJJ6_MIZYE</name>
<protein>
    <submittedName>
        <fullName evidence="2">Uncharacterized protein</fullName>
    </submittedName>
</protein>
<comment type="caution">
    <text evidence="2">The sequence shown here is derived from an EMBL/GenBank/DDBJ whole genome shotgun (WGS) entry which is preliminary data.</text>
</comment>
<keyword evidence="3" id="KW-1185">Reference proteome</keyword>
<feature type="transmembrane region" description="Helical" evidence="1">
    <location>
        <begin position="62"/>
        <end position="84"/>
    </location>
</feature>
<keyword evidence="1" id="KW-1133">Transmembrane helix</keyword>
<dbReference type="EMBL" id="NEDP02003393">
    <property type="protein sequence ID" value="OWF48761.1"/>
    <property type="molecule type" value="Genomic_DNA"/>
</dbReference>
<evidence type="ECO:0000313" key="3">
    <source>
        <dbReference type="Proteomes" id="UP000242188"/>
    </source>
</evidence>
<dbReference type="Proteomes" id="UP000242188">
    <property type="component" value="Unassembled WGS sequence"/>
</dbReference>
<keyword evidence="1" id="KW-0472">Membrane</keyword>